<proteinExistence type="predicted"/>
<evidence type="ECO:0000313" key="2">
    <source>
        <dbReference type="EMBL" id="CAG8826687.1"/>
    </source>
</evidence>
<feature type="non-terminal residue" evidence="2">
    <location>
        <position position="1"/>
    </location>
</feature>
<name>A0ABN7WDW2_GIGMA</name>
<reference evidence="2 3" key="1">
    <citation type="submission" date="2021-06" db="EMBL/GenBank/DDBJ databases">
        <authorList>
            <person name="Kallberg Y."/>
            <person name="Tangrot J."/>
            <person name="Rosling A."/>
        </authorList>
    </citation>
    <scope>NUCLEOTIDE SEQUENCE [LARGE SCALE GENOMIC DNA]</scope>
    <source>
        <strain evidence="2 3">120-4 pot B 10/14</strain>
    </source>
</reference>
<accession>A0ABN7WDW2</accession>
<evidence type="ECO:0000313" key="3">
    <source>
        <dbReference type="Proteomes" id="UP000789901"/>
    </source>
</evidence>
<dbReference type="EMBL" id="CAJVQB010038816">
    <property type="protein sequence ID" value="CAG8826687.1"/>
    <property type="molecule type" value="Genomic_DNA"/>
</dbReference>
<comment type="caution">
    <text evidence="2">The sequence shown here is derived from an EMBL/GenBank/DDBJ whole genome shotgun (WGS) entry which is preliminary data.</text>
</comment>
<organism evidence="2 3">
    <name type="scientific">Gigaspora margarita</name>
    <dbReference type="NCBI Taxonomy" id="4874"/>
    <lineage>
        <taxon>Eukaryota</taxon>
        <taxon>Fungi</taxon>
        <taxon>Fungi incertae sedis</taxon>
        <taxon>Mucoromycota</taxon>
        <taxon>Glomeromycotina</taxon>
        <taxon>Glomeromycetes</taxon>
        <taxon>Diversisporales</taxon>
        <taxon>Gigasporaceae</taxon>
        <taxon>Gigaspora</taxon>
    </lineage>
</organism>
<gene>
    <name evidence="2" type="ORF">GMARGA_LOCUS29194</name>
</gene>
<keyword evidence="3" id="KW-1185">Reference proteome</keyword>
<dbReference type="Proteomes" id="UP000789901">
    <property type="component" value="Unassembled WGS sequence"/>
</dbReference>
<feature type="region of interest" description="Disordered" evidence="1">
    <location>
        <begin position="250"/>
        <end position="301"/>
    </location>
</feature>
<protein>
    <submittedName>
        <fullName evidence="2">4046_t:CDS:1</fullName>
    </submittedName>
</protein>
<evidence type="ECO:0000256" key="1">
    <source>
        <dbReference type="SAM" id="MobiDB-lite"/>
    </source>
</evidence>
<feature type="compositionally biased region" description="Low complexity" evidence="1">
    <location>
        <begin position="259"/>
        <end position="294"/>
    </location>
</feature>
<sequence length="332" mass="37736">NTLSLSEFDRLWDSLLEQYPGAQSTQKVEGQNAIIKSTINSNTSILEFVKKIDIQFNRVSTTIQYQNWSHSVTSSMLIHSSYDFSPIIDKWIIDYLMPAALFMQRQEIAQAVWYSSQLVDKNHTFETEDKVESFNTSFAEDNIDQAFTNGFQESFEATLNIKSYLKILFNIGNISYERVHKSLNQRKEYVVANGLSKKVIQMELDAGLSAIQELNNFMKEFITKHAPKPNQKLAQKKSKRTLSAISQNIQNCDSDNFDDNNSNNSNDLGDSNNPGDSNDPADSDNFNDSNSNYDDNIENIDPSLIQNPIVCAKKGAPRKTRFKGSYETNQKI</sequence>